<protein>
    <submittedName>
        <fullName evidence="1">Uncharacterized protein</fullName>
    </submittedName>
</protein>
<comment type="caution">
    <text evidence="1">The sequence shown here is derived from an EMBL/GenBank/DDBJ whole genome shotgun (WGS) entry which is preliminary data.</text>
</comment>
<dbReference type="Proteomes" id="UP000266841">
    <property type="component" value="Unassembled WGS sequence"/>
</dbReference>
<keyword evidence="2" id="KW-1185">Reference proteome</keyword>
<proteinExistence type="predicted"/>
<dbReference type="AlphaFoldDB" id="K0RGK6"/>
<organism evidence="1 2">
    <name type="scientific">Thalassiosira oceanica</name>
    <name type="common">Marine diatom</name>
    <dbReference type="NCBI Taxonomy" id="159749"/>
    <lineage>
        <taxon>Eukaryota</taxon>
        <taxon>Sar</taxon>
        <taxon>Stramenopiles</taxon>
        <taxon>Ochrophyta</taxon>
        <taxon>Bacillariophyta</taxon>
        <taxon>Coscinodiscophyceae</taxon>
        <taxon>Thalassiosirophycidae</taxon>
        <taxon>Thalassiosirales</taxon>
        <taxon>Thalassiosiraceae</taxon>
        <taxon>Thalassiosira</taxon>
    </lineage>
</organism>
<accession>K0RGK6</accession>
<gene>
    <name evidence="1" type="ORF">THAOC_27821</name>
</gene>
<sequence>MEQLVERYQALQFTVYFGLPPPVGGPCRGEIGPPGELAALCLPVRTSLNPLFVIVLLVRQFLVSKVERKINHHGYRSESRRAPHGPQVF</sequence>
<reference evidence="1 2" key="1">
    <citation type="journal article" date="2012" name="Genome Biol.">
        <title>Genome and low-iron response of an oceanic diatom adapted to chronic iron limitation.</title>
        <authorList>
            <person name="Lommer M."/>
            <person name="Specht M."/>
            <person name="Roy A.S."/>
            <person name="Kraemer L."/>
            <person name="Andreson R."/>
            <person name="Gutowska M.A."/>
            <person name="Wolf J."/>
            <person name="Bergner S.V."/>
            <person name="Schilhabel M.B."/>
            <person name="Klostermeier U.C."/>
            <person name="Beiko R.G."/>
            <person name="Rosenstiel P."/>
            <person name="Hippler M."/>
            <person name="Laroche J."/>
        </authorList>
    </citation>
    <scope>NUCLEOTIDE SEQUENCE [LARGE SCALE GENOMIC DNA]</scope>
    <source>
        <strain evidence="1 2">CCMP1005</strain>
    </source>
</reference>
<name>K0RGK6_THAOC</name>
<dbReference type="EMBL" id="AGNL01039120">
    <property type="protein sequence ID" value="EJK52863.1"/>
    <property type="molecule type" value="Genomic_DNA"/>
</dbReference>
<evidence type="ECO:0000313" key="2">
    <source>
        <dbReference type="Proteomes" id="UP000266841"/>
    </source>
</evidence>
<feature type="non-terminal residue" evidence="1">
    <location>
        <position position="89"/>
    </location>
</feature>
<evidence type="ECO:0000313" key="1">
    <source>
        <dbReference type="EMBL" id="EJK52863.1"/>
    </source>
</evidence>